<comment type="caution">
    <text evidence="1">The sequence shown here is derived from an EMBL/GenBank/DDBJ whole genome shotgun (WGS) entry which is preliminary data.</text>
</comment>
<dbReference type="AlphaFoldDB" id="A0A1Q6RAE4"/>
<gene>
    <name evidence="1" type="ORF">BHW43_00145</name>
</gene>
<dbReference type="EMBL" id="MNTG01000001">
    <property type="protein sequence ID" value="OLA39343.1"/>
    <property type="molecule type" value="Genomic_DNA"/>
</dbReference>
<reference evidence="1 2" key="1">
    <citation type="journal article" date="2016" name="Nat. Biotechnol.">
        <title>Measurement of bacterial replication rates in microbial communities.</title>
        <authorList>
            <person name="Brown C.T."/>
            <person name="Olm M.R."/>
            <person name="Thomas B.C."/>
            <person name="Banfield J.F."/>
        </authorList>
    </citation>
    <scope>NUCLEOTIDE SEQUENCE [LARGE SCALE GENOMIC DNA]</scope>
    <source>
        <strain evidence="1">46_33</strain>
    </source>
</reference>
<dbReference type="Proteomes" id="UP000186777">
    <property type="component" value="Unassembled WGS sequence"/>
</dbReference>
<protein>
    <submittedName>
        <fullName evidence="1">Uncharacterized protein</fullName>
    </submittedName>
</protein>
<organism evidence="1 2">
    <name type="scientific">Phascolarctobacterium succinatutens</name>
    <dbReference type="NCBI Taxonomy" id="626940"/>
    <lineage>
        <taxon>Bacteria</taxon>
        <taxon>Bacillati</taxon>
        <taxon>Bacillota</taxon>
        <taxon>Negativicutes</taxon>
        <taxon>Acidaminococcales</taxon>
        <taxon>Acidaminococcaceae</taxon>
        <taxon>Phascolarctobacterium</taxon>
    </lineage>
</organism>
<name>A0A1Q6RAE4_9FIRM</name>
<evidence type="ECO:0000313" key="1">
    <source>
        <dbReference type="EMBL" id="OLA39343.1"/>
    </source>
</evidence>
<sequence>MALNPENLCPQNQRTKDEQRRIAAAGGRASGEARRRKRAMREVLDDLLQMPLKRGELKNVECLGDLMGPNGKINLLNGKINVTVEQAVLLGQVVLAMQGNTKAATFLRDTAGQKILKDAEEQSQYEDDGFTDAIKLSAKDVWK</sequence>
<proteinExistence type="predicted"/>
<evidence type="ECO:0000313" key="2">
    <source>
        <dbReference type="Proteomes" id="UP000186777"/>
    </source>
</evidence>
<dbReference type="RefSeq" id="WP_303679048.1">
    <property type="nucleotide sequence ID" value="NZ_MNTG01000001.1"/>
</dbReference>
<accession>A0A1Q6RAE4</accession>
<dbReference type="STRING" id="626940.BHW43_00145"/>